<comment type="caution">
    <text evidence="2">The sequence shown here is derived from an EMBL/GenBank/DDBJ whole genome shotgun (WGS) entry which is preliminary data.</text>
</comment>
<dbReference type="InterPro" id="IPR006502">
    <property type="entry name" value="PDDEXK-like"/>
</dbReference>
<accession>A0AAD3TFS4</accession>
<dbReference type="Pfam" id="PF04720">
    <property type="entry name" value="PDDEXK_6"/>
    <property type="match status" value="1"/>
</dbReference>
<keyword evidence="3" id="KW-1185">Reference proteome</keyword>
<dbReference type="EMBL" id="BSYO01000036">
    <property type="protein sequence ID" value="GMH29240.1"/>
    <property type="molecule type" value="Genomic_DNA"/>
</dbReference>
<feature type="region of interest" description="Disordered" evidence="1">
    <location>
        <begin position="295"/>
        <end position="360"/>
    </location>
</feature>
<organism evidence="2 3">
    <name type="scientific">Nepenthes gracilis</name>
    <name type="common">Slender pitcher plant</name>
    <dbReference type="NCBI Taxonomy" id="150966"/>
    <lineage>
        <taxon>Eukaryota</taxon>
        <taxon>Viridiplantae</taxon>
        <taxon>Streptophyta</taxon>
        <taxon>Embryophyta</taxon>
        <taxon>Tracheophyta</taxon>
        <taxon>Spermatophyta</taxon>
        <taxon>Magnoliopsida</taxon>
        <taxon>eudicotyledons</taxon>
        <taxon>Gunneridae</taxon>
        <taxon>Pentapetalae</taxon>
        <taxon>Caryophyllales</taxon>
        <taxon>Nepenthaceae</taxon>
        <taxon>Nepenthes</taxon>
    </lineage>
</organism>
<evidence type="ECO:0000313" key="2">
    <source>
        <dbReference type="EMBL" id="GMH29240.1"/>
    </source>
</evidence>
<evidence type="ECO:0000256" key="1">
    <source>
        <dbReference type="SAM" id="MobiDB-lite"/>
    </source>
</evidence>
<dbReference type="PANTHER" id="PTHR31579:SF1">
    <property type="entry name" value="OS03G0796600 PROTEIN"/>
    <property type="match status" value="1"/>
</dbReference>
<proteinExistence type="predicted"/>
<dbReference type="NCBIfam" id="TIGR01615">
    <property type="entry name" value="A_thal_3542"/>
    <property type="match status" value="1"/>
</dbReference>
<feature type="region of interest" description="Disordered" evidence="1">
    <location>
        <begin position="1"/>
        <end position="24"/>
    </location>
</feature>
<sequence length="403" mass="44596">MPFPTKVQPIDSQANTGSIRSDSAKPVLKSRLRRLFDRQFPNVLRISSAEKPSGGNELNFNKDGGTTEFEPSSFCLAKMVHNFMEESNEKQSAAKCSRNRCNCFNRNSNDSSDDEFDAWCTDSVNHSPSFGDACEILKSLVTSASVAERNLLADAAKIVEQNKTSKRKDELRKIITDSLSVIGYDVSICKSRWQKSPFNPAGEYEYVDVILLGGERLLVDVDFRSEFEIARSTGPYEAVLQCLPYIFVGKSDRLQQIVSIVSEAAKLSLKKKGMHIPPWRKAEYMRAKWISPYTRTTSLPSPPPSSAVEDSEVETKTEGKAEESSSPERESEAGELDLIFGQQSPSEDSNPCETESSPAVKFSAEVKTDFVPSPWQLPAIKPKNCERGAKVVTGLASLLKGKP</sequence>
<feature type="compositionally biased region" description="Polar residues" evidence="1">
    <location>
        <begin position="10"/>
        <end position="21"/>
    </location>
</feature>
<feature type="compositionally biased region" description="Basic and acidic residues" evidence="1">
    <location>
        <begin position="313"/>
        <end position="332"/>
    </location>
</feature>
<feature type="compositionally biased region" description="Polar residues" evidence="1">
    <location>
        <begin position="341"/>
        <end position="357"/>
    </location>
</feature>
<reference evidence="2" key="1">
    <citation type="submission" date="2023-05" db="EMBL/GenBank/DDBJ databases">
        <title>Nepenthes gracilis genome sequencing.</title>
        <authorList>
            <person name="Fukushima K."/>
        </authorList>
    </citation>
    <scope>NUCLEOTIDE SEQUENCE</scope>
    <source>
        <strain evidence="2">SING2019-196</strain>
    </source>
</reference>
<evidence type="ECO:0000313" key="3">
    <source>
        <dbReference type="Proteomes" id="UP001279734"/>
    </source>
</evidence>
<dbReference type="PANTHER" id="PTHR31579">
    <property type="entry name" value="OS03G0796600 PROTEIN"/>
    <property type="match status" value="1"/>
</dbReference>
<dbReference type="Proteomes" id="UP001279734">
    <property type="component" value="Unassembled WGS sequence"/>
</dbReference>
<gene>
    <name evidence="2" type="ORF">Nepgr_031083</name>
</gene>
<protein>
    <submittedName>
        <fullName evidence="2">Uncharacterized protein</fullName>
    </submittedName>
</protein>
<name>A0AAD3TFS4_NEPGR</name>
<dbReference type="AlphaFoldDB" id="A0AAD3TFS4"/>